<dbReference type="Pfam" id="PF03781">
    <property type="entry name" value="FGE-sulfatase"/>
    <property type="match status" value="1"/>
</dbReference>
<feature type="domain" description="Sulfatase-modifying factor enzyme-like" evidence="2">
    <location>
        <begin position="356"/>
        <end position="445"/>
    </location>
</feature>
<dbReference type="Gene3D" id="3.90.1580.10">
    <property type="entry name" value="paralog of FGE (formylglycine-generating enzyme)"/>
    <property type="match status" value="1"/>
</dbReference>
<organism evidence="3 4">
    <name type="scientific">Polaribacter pectinis</name>
    <dbReference type="NCBI Taxonomy" id="2738844"/>
    <lineage>
        <taxon>Bacteria</taxon>
        <taxon>Pseudomonadati</taxon>
        <taxon>Bacteroidota</taxon>
        <taxon>Flavobacteriia</taxon>
        <taxon>Flavobacteriales</taxon>
        <taxon>Flavobacteriaceae</taxon>
    </lineage>
</organism>
<dbReference type="RefSeq" id="WP_187482863.1">
    <property type="nucleotide sequence ID" value="NZ_CP060695.1"/>
</dbReference>
<dbReference type="Proteomes" id="UP000515808">
    <property type="component" value="Chromosome"/>
</dbReference>
<evidence type="ECO:0000256" key="1">
    <source>
        <dbReference type="SAM" id="SignalP"/>
    </source>
</evidence>
<evidence type="ECO:0000313" key="4">
    <source>
        <dbReference type="Proteomes" id="UP000515808"/>
    </source>
</evidence>
<feature type="chain" id="PRO_5028864010" evidence="1">
    <location>
        <begin position="20"/>
        <end position="504"/>
    </location>
</feature>
<dbReference type="InterPro" id="IPR005532">
    <property type="entry name" value="SUMF_dom"/>
</dbReference>
<evidence type="ECO:0000259" key="2">
    <source>
        <dbReference type="Pfam" id="PF03781"/>
    </source>
</evidence>
<keyword evidence="1" id="KW-0732">Signal</keyword>
<dbReference type="AlphaFoldDB" id="A0A7G9LBH2"/>
<dbReference type="EMBL" id="CP060695">
    <property type="protein sequence ID" value="QNM85971.1"/>
    <property type="molecule type" value="Genomic_DNA"/>
</dbReference>
<evidence type="ECO:0000313" key="3">
    <source>
        <dbReference type="EMBL" id="QNM85971.1"/>
    </source>
</evidence>
<dbReference type="InterPro" id="IPR042095">
    <property type="entry name" value="SUMF_sf"/>
</dbReference>
<proteinExistence type="predicted"/>
<sequence>MKLFTLISFFLLLTFSSTAQSSLAKIEYSYAEEAYRAKNYAKTIKHLEEVKSLLGGETNGLVMYLEVMSRNHQRVSLYQILQQSVGTNLDGSFGSESDLQNVNLINKAKNGDTQAKFNVIIALTREQYKKQGLKFNEDMLKNQIFVKHVNKIADTMNFERIKQATDLVTKGNEESINTWLASNVKIDNLCNIYLKNFENEVPLEKLKQVYEIKKEIRPFIENNDLITEAWTLIKDKKYEAAYTKFSELNSKGLDNKIVLDKLKPVIAKNKKDAESLKLQQETLKSIEENMVLVKGSLSVSESIDPEGNTVLKSIPDLYVSKYELTQLDYWAIIETDRLRVSTCKECPITFTKRSYIDTYIKKLNELTGKKYRLPTKAEWFWFATGGRETTDEKRGINKEKADNIEKYAWFKKNSSERRQKVGLKEPNELGLFDIWGNLSEYTKTNAVGGAYNTVKKYFSSGDDYKILFDINNEDRVLNKRFNLSLTGGNDEDKKIGIRLVRDLD</sequence>
<dbReference type="SUPFAM" id="SSF56436">
    <property type="entry name" value="C-type lectin-like"/>
    <property type="match status" value="1"/>
</dbReference>
<accession>A0A7G9LBH2</accession>
<dbReference type="InterPro" id="IPR016187">
    <property type="entry name" value="CTDL_fold"/>
</dbReference>
<keyword evidence="4" id="KW-1185">Reference proteome</keyword>
<reference evidence="3 4" key="1">
    <citation type="submission" date="2020-08" db="EMBL/GenBank/DDBJ databases">
        <title>Polaribacter sp. L12M9 isolated from gut of the Korean scallop.</title>
        <authorList>
            <person name="Jeong Y.S."/>
        </authorList>
    </citation>
    <scope>NUCLEOTIDE SEQUENCE [LARGE SCALE GENOMIC DNA]</scope>
    <source>
        <strain evidence="3 4">L12M9</strain>
    </source>
</reference>
<dbReference type="KEGG" id="ppec:H9W90_02315"/>
<protein>
    <submittedName>
        <fullName evidence="3">SUMF1/EgtB/PvdO family nonheme iron enzyme</fullName>
    </submittedName>
</protein>
<feature type="signal peptide" evidence="1">
    <location>
        <begin position="1"/>
        <end position="19"/>
    </location>
</feature>
<name>A0A7G9LBH2_9FLAO</name>
<gene>
    <name evidence="3" type="ORF">H9W90_02315</name>
</gene>